<dbReference type="Proteomes" id="UP001281147">
    <property type="component" value="Unassembled WGS sequence"/>
</dbReference>
<accession>A0ACC3NBL2</accession>
<sequence>MKSPTWSRTKRPSTPSPSQSPLFRLRPELRVIIYQLLLQTCPERPLHFIFADSIWRCGPSQSLLSSGPPSLLLTCRQIAREACDVLDSSRELRLMVNGHQRNPCGGFPPYQQRVCKFEEFVPVLKRVRRMCLIVNIHDDPREGATFMYGLRRLDLVVRVLELRGPWSGQLRLSFECCFSMEKVRCEDGGMRLPERLMRLGPAAVEHVPWNGRCVWAQVCVNQAPKSTKIESRNNERTLTTDDDRTSAIQLPAATQQRSWRYKLLQACG</sequence>
<name>A0ACC3NBL2_9PEZI</name>
<organism evidence="1 2">
    <name type="scientific">Vermiconidia calcicola</name>
    <dbReference type="NCBI Taxonomy" id="1690605"/>
    <lineage>
        <taxon>Eukaryota</taxon>
        <taxon>Fungi</taxon>
        <taxon>Dikarya</taxon>
        <taxon>Ascomycota</taxon>
        <taxon>Pezizomycotina</taxon>
        <taxon>Dothideomycetes</taxon>
        <taxon>Dothideomycetidae</taxon>
        <taxon>Mycosphaerellales</taxon>
        <taxon>Extremaceae</taxon>
        <taxon>Vermiconidia</taxon>
    </lineage>
</organism>
<protein>
    <submittedName>
        <fullName evidence="1">Uncharacterized protein</fullName>
    </submittedName>
</protein>
<proteinExistence type="predicted"/>
<dbReference type="EMBL" id="JAUTXU010000060">
    <property type="protein sequence ID" value="KAK3713776.1"/>
    <property type="molecule type" value="Genomic_DNA"/>
</dbReference>
<keyword evidence="2" id="KW-1185">Reference proteome</keyword>
<comment type="caution">
    <text evidence="1">The sequence shown here is derived from an EMBL/GenBank/DDBJ whole genome shotgun (WGS) entry which is preliminary data.</text>
</comment>
<evidence type="ECO:0000313" key="1">
    <source>
        <dbReference type="EMBL" id="KAK3713776.1"/>
    </source>
</evidence>
<evidence type="ECO:0000313" key="2">
    <source>
        <dbReference type="Proteomes" id="UP001281147"/>
    </source>
</evidence>
<reference evidence="1" key="1">
    <citation type="submission" date="2023-07" db="EMBL/GenBank/DDBJ databases">
        <title>Black Yeasts Isolated from many extreme environments.</title>
        <authorList>
            <person name="Coleine C."/>
            <person name="Stajich J.E."/>
            <person name="Selbmann L."/>
        </authorList>
    </citation>
    <scope>NUCLEOTIDE SEQUENCE</scope>
    <source>
        <strain evidence="1">CCFEE 5714</strain>
    </source>
</reference>
<gene>
    <name evidence="1" type="ORF">LTR37_008262</name>
</gene>